<dbReference type="InterPro" id="IPR017853">
    <property type="entry name" value="GH"/>
</dbReference>
<organism evidence="7 8">
    <name type="scientific">Lacticaseibacillus zeae</name>
    <name type="common">Lactobacillus zeae</name>
    <dbReference type="NCBI Taxonomy" id="57037"/>
    <lineage>
        <taxon>Bacteria</taxon>
        <taxon>Bacillati</taxon>
        <taxon>Bacillota</taxon>
        <taxon>Bacilli</taxon>
        <taxon>Lactobacillales</taxon>
        <taxon>Lactobacillaceae</taxon>
        <taxon>Lacticaseibacillus</taxon>
    </lineage>
</organism>
<comment type="caution">
    <text evidence="7">The sequence shown here is derived from an EMBL/GenBank/DDBJ whole genome shotgun (WGS) entry which is preliminary data.</text>
</comment>
<dbReference type="AlphaFoldDB" id="A0A5R8LYJ3"/>
<dbReference type="EMBL" id="VBWN01000003">
    <property type="protein sequence ID" value="TLF42414.1"/>
    <property type="molecule type" value="Genomic_DNA"/>
</dbReference>
<dbReference type="RefSeq" id="WP_138117832.1">
    <property type="nucleotide sequence ID" value="NZ_VBWN01000003.1"/>
</dbReference>
<protein>
    <recommendedName>
        <fullName evidence="6">6-phospho-beta-galactosidase</fullName>
        <ecNumber evidence="6">3.2.1.85</ecNumber>
    </recommendedName>
</protein>
<dbReference type="FunFam" id="3.20.20.80:FF:000004">
    <property type="entry name" value="Beta-glucosidase 6-phospho-beta-glucosidase"/>
    <property type="match status" value="1"/>
</dbReference>
<feature type="active site" description="Nucleophile" evidence="4">
    <location>
        <position position="374"/>
    </location>
</feature>
<dbReference type="Gene3D" id="3.20.20.80">
    <property type="entry name" value="Glycosidases"/>
    <property type="match status" value="1"/>
</dbReference>
<dbReference type="GO" id="GO:0005829">
    <property type="term" value="C:cytosol"/>
    <property type="evidence" value="ECO:0007669"/>
    <property type="project" value="TreeGrafter"/>
</dbReference>
<evidence type="ECO:0000256" key="6">
    <source>
        <dbReference type="RuleBase" id="RU004469"/>
    </source>
</evidence>
<dbReference type="PRINTS" id="PR00131">
    <property type="entry name" value="GLHYDRLASE1"/>
</dbReference>
<dbReference type="InterPro" id="IPR005928">
    <property type="entry name" value="6P-beta-galactosidase"/>
</dbReference>
<reference evidence="7 8" key="1">
    <citation type="submission" date="2019-05" db="EMBL/GenBank/DDBJ databases">
        <title>Genome-based reclassification of Lactobacillus casei as Lactobacillus casei subsp. casei. subsp.nov., description of Lactobacillus casei subsp. zeae subsp. nov., and emended description of Lactobacillus casei.</title>
        <authorList>
            <person name="Huang C.-H."/>
        </authorList>
    </citation>
    <scope>NUCLEOTIDE SEQUENCE [LARGE SCALE GENOMIC DNA]</scope>
    <source>
        <strain evidence="7 8">CRBIP24.58</strain>
    </source>
</reference>
<dbReference type="Pfam" id="PF00232">
    <property type="entry name" value="Glyco_hydro_1"/>
    <property type="match status" value="1"/>
</dbReference>
<dbReference type="Proteomes" id="UP000307781">
    <property type="component" value="Unassembled WGS sequence"/>
</dbReference>
<accession>A0A5R8LYJ3</accession>
<dbReference type="NCBIfam" id="TIGR01233">
    <property type="entry name" value="lacG"/>
    <property type="match status" value="1"/>
</dbReference>
<evidence type="ECO:0000256" key="2">
    <source>
        <dbReference type="ARBA" id="ARBA00022801"/>
    </source>
</evidence>
<dbReference type="InterPro" id="IPR001360">
    <property type="entry name" value="Glyco_hydro_1"/>
</dbReference>
<dbReference type="GO" id="GO:0033920">
    <property type="term" value="F:6-phospho-beta-galactosidase activity"/>
    <property type="evidence" value="ECO:0007669"/>
    <property type="project" value="UniProtKB-EC"/>
</dbReference>
<comment type="similarity">
    <text evidence="1">Belongs to the glycosyl hydrolase 1 family.</text>
</comment>
<keyword evidence="2 5" id="KW-0378">Hydrolase</keyword>
<gene>
    <name evidence="7" type="primary">lacG</name>
    <name evidence="7" type="ORF">FEI14_05855</name>
</gene>
<evidence type="ECO:0000256" key="3">
    <source>
        <dbReference type="ARBA" id="ARBA00023295"/>
    </source>
</evidence>
<dbReference type="PROSITE" id="PS00653">
    <property type="entry name" value="GLYCOSYL_HYDROL_F1_2"/>
    <property type="match status" value="1"/>
</dbReference>
<dbReference type="UniPathway" id="UPA00542">
    <property type="reaction ID" value="UER00605"/>
</dbReference>
<dbReference type="EC" id="3.2.1.85" evidence="6"/>
<dbReference type="NCBIfam" id="NF010036">
    <property type="entry name" value="PRK13511.1"/>
    <property type="match status" value="1"/>
</dbReference>
<proteinExistence type="inferred from homology"/>
<evidence type="ECO:0000313" key="8">
    <source>
        <dbReference type="Proteomes" id="UP000307781"/>
    </source>
</evidence>
<name>A0A5R8LYJ3_LACZE</name>
<dbReference type="PROSITE" id="PS00572">
    <property type="entry name" value="GLYCOSYL_HYDROL_F1_1"/>
    <property type="match status" value="1"/>
</dbReference>
<evidence type="ECO:0000256" key="1">
    <source>
        <dbReference type="ARBA" id="ARBA00010838"/>
    </source>
</evidence>
<evidence type="ECO:0000313" key="7">
    <source>
        <dbReference type="EMBL" id="TLF42414.1"/>
    </source>
</evidence>
<dbReference type="GO" id="GO:0019512">
    <property type="term" value="P:lactose catabolic process via tagatose-6-phosphate"/>
    <property type="evidence" value="ECO:0007669"/>
    <property type="project" value="InterPro"/>
</dbReference>
<comment type="catalytic activity">
    <reaction evidence="6">
        <text>a 6-phospho-beta-D-galactoside + H2O = D-galactose 6-phosphate + an alcohol</text>
        <dbReference type="Rhea" id="RHEA:24568"/>
        <dbReference type="ChEBI" id="CHEBI:15377"/>
        <dbReference type="ChEBI" id="CHEBI:30879"/>
        <dbReference type="ChEBI" id="CHEBI:58534"/>
        <dbReference type="ChEBI" id="CHEBI:91004"/>
        <dbReference type="EC" id="3.2.1.85"/>
    </reaction>
</comment>
<dbReference type="GO" id="GO:0008422">
    <property type="term" value="F:beta-glucosidase activity"/>
    <property type="evidence" value="ECO:0007669"/>
    <property type="project" value="TreeGrafter"/>
</dbReference>
<dbReference type="PANTHER" id="PTHR10353">
    <property type="entry name" value="GLYCOSYL HYDROLASE"/>
    <property type="match status" value="1"/>
</dbReference>
<dbReference type="InterPro" id="IPR033132">
    <property type="entry name" value="GH_1_N_CS"/>
</dbReference>
<sequence length="480" mass="54636">MKFPENFYFGGATAAYQAEGATHEDGRGPILWDPFLEKKGTFSPDPACDFYHEYPKDLQLSKQFGLNAIRVSIAWSRIFPTGSGKVEPRGVAFYHRLFAECKKDGIEPFVTLHHFDSPLSINESGDWLNPDNVDKFVDYAKFCFQEFPEIHYWITINEPTSMAVQQWTTGTFPPGEKYNFHKTFQSEHNENLAHARAVNAYKAMNLPGEIGIVHALQTVYPFEEGNAADIHAAKKQDTLDNYLFLDGTLAGHYSDEVLSLMNEILDANHQEHITITEQDEATLTQAAKQLDFVGVNYYFSKFVKAYDGPSETVHNGTGKKGSSITRLRGIGEEQVRPGIPTTDWDWPIYPKGIYDQLMRIKNNYPLVPKMYITENGVGLKETLPPDGSVIDDQQRIDYVALHLKAIQEAMADGANVCGYFLWSLQDMFSWTNGYSKRYGLFFVDFKTQERYPKKSAYWFEKLTKTHEIPSTDAVDRVTSH</sequence>
<dbReference type="SUPFAM" id="SSF51445">
    <property type="entry name" value="(Trans)glycosidases"/>
    <property type="match status" value="1"/>
</dbReference>
<dbReference type="InterPro" id="IPR018120">
    <property type="entry name" value="Glyco_hydro_1_AS"/>
</dbReference>
<evidence type="ECO:0000256" key="5">
    <source>
        <dbReference type="RuleBase" id="RU004468"/>
    </source>
</evidence>
<comment type="pathway">
    <text evidence="6">Carbohydrate metabolism; lactose degradation; D-galactose 6-phosphate and beta-D-glucose from lactose 6-phosphate: step 1/1.</text>
</comment>
<evidence type="ECO:0000256" key="4">
    <source>
        <dbReference type="PROSITE-ProRule" id="PRU10055"/>
    </source>
</evidence>
<keyword evidence="3 5" id="KW-0326">Glycosidase</keyword>
<dbReference type="PANTHER" id="PTHR10353:SF36">
    <property type="entry name" value="LP05116P"/>
    <property type="match status" value="1"/>
</dbReference>